<organism evidence="1 2">
    <name type="scientific">Patellaria atrata CBS 101060</name>
    <dbReference type="NCBI Taxonomy" id="1346257"/>
    <lineage>
        <taxon>Eukaryota</taxon>
        <taxon>Fungi</taxon>
        <taxon>Dikarya</taxon>
        <taxon>Ascomycota</taxon>
        <taxon>Pezizomycotina</taxon>
        <taxon>Dothideomycetes</taxon>
        <taxon>Dothideomycetes incertae sedis</taxon>
        <taxon>Patellariales</taxon>
        <taxon>Patellariaceae</taxon>
        <taxon>Patellaria</taxon>
    </lineage>
</organism>
<proteinExistence type="predicted"/>
<dbReference type="Proteomes" id="UP000799429">
    <property type="component" value="Unassembled WGS sequence"/>
</dbReference>
<protein>
    <recommendedName>
        <fullName evidence="3">25S rRNA (Uridine(2843)-N(3))-methyltransferase</fullName>
    </recommendedName>
</protein>
<feature type="non-terminal residue" evidence="1">
    <location>
        <position position="1"/>
    </location>
</feature>
<dbReference type="EMBL" id="MU006109">
    <property type="protein sequence ID" value="KAF2835362.1"/>
    <property type="molecule type" value="Genomic_DNA"/>
</dbReference>
<dbReference type="AlphaFoldDB" id="A0A9P4VN61"/>
<evidence type="ECO:0008006" key="3">
    <source>
        <dbReference type="Google" id="ProtNLM"/>
    </source>
</evidence>
<dbReference type="Pfam" id="PF11312">
    <property type="entry name" value="Methyltransf_34"/>
    <property type="match status" value="1"/>
</dbReference>
<dbReference type="InterPro" id="IPR021463">
    <property type="entry name" value="Methyltransf_34"/>
</dbReference>
<sequence length="322" mass="35883">PTYTPTPLPPPSLSQKLLTTFSTAFLVSNSPNFNSTLQAIKSDLYNRNFNSAFGTEERRAAYAARWSAGRALGYLQVFRDVGEYISETLESRLLNEEAQNELRAICLGGGAGAEVAALAGCGELESLEITSSTPPTLVPSELTLSLTAVDLADWSSTLQLLTSNLTHNLFRHCSHPPLTTKFLQHNLLQPLPTPISDTIQHIHLVTLLFTLNELYTASLPQTQRFLFSLTELARPGTLFLVVDSAGSYSEISLGKGQKRKYPMAWLLDHTLLRKEDDDADGHGNAEWEKLESVGSRWFRLPAGLKYSIELENMRYQLHLYRR</sequence>
<name>A0A9P4VN61_9PEZI</name>
<accession>A0A9P4VN61</accession>
<evidence type="ECO:0000313" key="2">
    <source>
        <dbReference type="Proteomes" id="UP000799429"/>
    </source>
</evidence>
<evidence type="ECO:0000313" key="1">
    <source>
        <dbReference type="EMBL" id="KAF2835362.1"/>
    </source>
</evidence>
<comment type="caution">
    <text evidence="1">The sequence shown here is derived from an EMBL/GenBank/DDBJ whole genome shotgun (WGS) entry which is preliminary data.</text>
</comment>
<reference evidence="1" key="1">
    <citation type="journal article" date="2020" name="Stud. Mycol.">
        <title>101 Dothideomycetes genomes: a test case for predicting lifestyles and emergence of pathogens.</title>
        <authorList>
            <person name="Haridas S."/>
            <person name="Albert R."/>
            <person name="Binder M."/>
            <person name="Bloem J."/>
            <person name="Labutti K."/>
            <person name="Salamov A."/>
            <person name="Andreopoulos B."/>
            <person name="Baker S."/>
            <person name="Barry K."/>
            <person name="Bills G."/>
            <person name="Bluhm B."/>
            <person name="Cannon C."/>
            <person name="Castanera R."/>
            <person name="Culley D."/>
            <person name="Daum C."/>
            <person name="Ezra D."/>
            <person name="Gonzalez J."/>
            <person name="Henrissat B."/>
            <person name="Kuo A."/>
            <person name="Liang C."/>
            <person name="Lipzen A."/>
            <person name="Lutzoni F."/>
            <person name="Magnuson J."/>
            <person name="Mondo S."/>
            <person name="Nolan M."/>
            <person name="Ohm R."/>
            <person name="Pangilinan J."/>
            <person name="Park H.-J."/>
            <person name="Ramirez L."/>
            <person name="Alfaro M."/>
            <person name="Sun H."/>
            <person name="Tritt A."/>
            <person name="Yoshinaga Y."/>
            <person name="Zwiers L.-H."/>
            <person name="Turgeon B."/>
            <person name="Goodwin S."/>
            <person name="Spatafora J."/>
            <person name="Crous P."/>
            <person name="Grigoriev I."/>
        </authorList>
    </citation>
    <scope>NUCLEOTIDE SEQUENCE</scope>
    <source>
        <strain evidence="1">CBS 101060</strain>
    </source>
</reference>
<feature type="non-terminal residue" evidence="1">
    <location>
        <position position="322"/>
    </location>
</feature>
<gene>
    <name evidence="1" type="ORF">M501DRAFT_924055</name>
</gene>
<dbReference type="OrthoDB" id="6419443at2759"/>
<keyword evidence="2" id="KW-1185">Reference proteome</keyword>